<name>A0A5C6U9F6_9SPHN</name>
<dbReference type="SUPFAM" id="SSF48208">
    <property type="entry name" value="Six-hairpin glycosidases"/>
    <property type="match status" value="1"/>
</dbReference>
<dbReference type="Proteomes" id="UP000321250">
    <property type="component" value="Unassembled WGS sequence"/>
</dbReference>
<evidence type="ECO:0000313" key="4">
    <source>
        <dbReference type="Proteomes" id="UP000321250"/>
    </source>
</evidence>
<keyword evidence="1" id="KW-0378">Hydrolase</keyword>
<keyword evidence="2" id="KW-0732">Signal</keyword>
<evidence type="ECO:0000256" key="1">
    <source>
        <dbReference type="ARBA" id="ARBA00022801"/>
    </source>
</evidence>
<dbReference type="InterPro" id="IPR012341">
    <property type="entry name" value="6hp_glycosidase-like_sf"/>
</dbReference>
<evidence type="ECO:0000256" key="2">
    <source>
        <dbReference type="SAM" id="SignalP"/>
    </source>
</evidence>
<dbReference type="InterPro" id="IPR052043">
    <property type="entry name" value="PolySaccharide_Degr_Enz"/>
</dbReference>
<dbReference type="InterPro" id="IPR008928">
    <property type="entry name" value="6-hairpin_glycosidase_sf"/>
</dbReference>
<feature type="chain" id="PRO_5023097387" description="Glycoside hydrolase family 88 protein" evidence="2">
    <location>
        <begin position="19"/>
        <end position="461"/>
    </location>
</feature>
<comment type="caution">
    <text evidence="3">The sequence shown here is derived from an EMBL/GenBank/DDBJ whole genome shotgun (WGS) entry which is preliminary data.</text>
</comment>
<dbReference type="RefSeq" id="WP_147079130.1">
    <property type="nucleotide sequence ID" value="NZ_VOQR01000001.1"/>
</dbReference>
<evidence type="ECO:0008006" key="5">
    <source>
        <dbReference type="Google" id="ProtNLM"/>
    </source>
</evidence>
<dbReference type="InterPro" id="IPR010905">
    <property type="entry name" value="Glyco_hydro_88"/>
</dbReference>
<dbReference type="Gene3D" id="1.50.10.10">
    <property type="match status" value="1"/>
</dbReference>
<dbReference type="GO" id="GO:0016787">
    <property type="term" value="F:hydrolase activity"/>
    <property type="evidence" value="ECO:0007669"/>
    <property type="project" value="UniProtKB-KW"/>
</dbReference>
<dbReference type="OrthoDB" id="258246at2"/>
<reference evidence="3 4" key="1">
    <citation type="journal article" date="2013" name="Antonie Van Leeuwenhoek">
        <title>Sphingomonas ginsenosidivorax sp. nov., with the ability to transform ginsenosides.</title>
        <authorList>
            <person name="Jin X.F."/>
            <person name="Kim J.K."/>
            <person name="Liu Q.M."/>
            <person name="Kang M.S."/>
            <person name="He D."/>
            <person name="Jin F.X."/>
            <person name="Kim S.C."/>
            <person name="Im W.T."/>
        </authorList>
    </citation>
    <scope>NUCLEOTIDE SEQUENCE [LARGE SCALE GENOMIC DNA]</scope>
    <source>
        <strain evidence="3 4">KHI67</strain>
    </source>
</reference>
<feature type="signal peptide" evidence="2">
    <location>
        <begin position="1"/>
        <end position="18"/>
    </location>
</feature>
<evidence type="ECO:0000313" key="3">
    <source>
        <dbReference type="EMBL" id="TXC69663.1"/>
    </source>
</evidence>
<dbReference type="EMBL" id="VOQR01000001">
    <property type="protein sequence ID" value="TXC69663.1"/>
    <property type="molecule type" value="Genomic_DNA"/>
</dbReference>
<accession>A0A5C6U9F6</accession>
<dbReference type="PANTHER" id="PTHR33886:SF8">
    <property type="entry name" value="UNSATURATED RHAMNOGALACTURONAN HYDROLASE (EUROFUNG)"/>
    <property type="match status" value="1"/>
</dbReference>
<keyword evidence="4" id="KW-1185">Reference proteome</keyword>
<dbReference type="AlphaFoldDB" id="A0A5C6U9F6"/>
<dbReference type="Pfam" id="PF07470">
    <property type="entry name" value="Glyco_hydro_88"/>
    <property type="match status" value="1"/>
</dbReference>
<protein>
    <recommendedName>
        <fullName evidence="5">Glycoside hydrolase family 88 protein</fullName>
    </recommendedName>
</protein>
<sequence>MSVSGYWVGLAAIAVAQAGPLAAQPSPTLGVEAAWQAVPPRPSLDFPATAVPDSAAVLRALDYVVAAQIAELSRRPLPLATGGALDSIASNWVAATFYVGAARLARVSPRPETLRFLTATAEHYNYAVRGARSGATMLNADDVAIGDLYEELYARRRQPGTLLPLRQRLDYMVPHLARTQETEALVWWWCDALFMAPPVLARMSALTGDPTYLRAMDKEWRRTAARLWDPKQRLFFRDARFKRREGTPVFWSRGNGWVLAGLARTIEAMPADFAGRGYYTDLFVKLATRVAGLQQADGLWRSSLLDPKGFPEAETSGSALLLYGLGWGVNHGLLPRAAFVPKVTRGWAALNRQVLPNGLLGAVQKTGDQPVPTLPGETGLYGTGAYLLAGLEVARLGQPPRALPEPEPARDAPALIVATTPQPPPPATVVGDAELRRRAVEMQAVRALAYDPDTLPPAPQP</sequence>
<dbReference type="GO" id="GO:0005975">
    <property type="term" value="P:carbohydrate metabolic process"/>
    <property type="evidence" value="ECO:0007669"/>
    <property type="project" value="InterPro"/>
</dbReference>
<organism evidence="3 4">
    <name type="scientific">Sphingomonas ginsenosidivorax</name>
    <dbReference type="NCBI Taxonomy" id="862135"/>
    <lineage>
        <taxon>Bacteria</taxon>
        <taxon>Pseudomonadati</taxon>
        <taxon>Pseudomonadota</taxon>
        <taxon>Alphaproteobacteria</taxon>
        <taxon>Sphingomonadales</taxon>
        <taxon>Sphingomonadaceae</taxon>
        <taxon>Sphingomonas</taxon>
    </lineage>
</organism>
<proteinExistence type="predicted"/>
<gene>
    <name evidence="3" type="ORF">FSB78_00805</name>
</gene>
<dbReference type="PANTHER" id="PTHR33886">
    <property type="entry name" value="UNSATURATED RHAMNOGALACTURONAN HYDROLASE (EUROFUNG)"/>
    <property type="match status" value="1"/>
</dbReference>